<sequence>MLTLSRSNNNLWHRFEESGHCHI</sequence>
<dbReference type="EMBL" id="GGEC01072650">
    <property type="protein sequence ID" value="MBX53134.1"/>
    <property type="molecule type" value="Transcribed_RNA"/>
</dbReference>
<name>A0A2P2PEI8_RHIMU</name>
<protein>
    <submittedName>
        <fullName evidence="1">Uncharacterized protein</fullName>
    </submittedName>
</protein>
<reference evidence="1" key="1">
    <citation type="submission" date="2018-02" db="EMBL/GenBank/DDBJ databases">
        <title>Rhizophora mucronata_Transcriptome.</title>
        <authorList>
            <person name="Meera S.P."/>
            <person name="Sreeshan A."/>
            <person name="Augustine A."/>
        </authorList>
    </citation>
    <scope>NUCLEOTIDE SEQUENCE</scope>
    <source>
        <tissue evidence="1">Leaf</tissue>
    </source>
</reference>
<dbReference type="AlphaFoldDB" id="A0A2P2PEI8"/>
<organism evidence="1">
    <name type="scientific">Rhizophora mucronata</name>
    <name type="common">Asiatic mangrove</name>
    <dbReference type="NCBI Taxonomy" id="61149"/>
    <lineage>
        <taxon>Eukaryota</taxon>
        <taxon>Viridiplantae</taxon>
        <taxon>Streptophyta</taxon>
        <taxon>Embryophyta</taxon>
        <taxon>Tracheophyta</taxon>
        <taxon>Spermatophyta</taxon>
        <taxon>Magnoliopsida</taxon>
        <taxon>eudicotyledons</taxon>
        <taxon>Gunneridae</taxon>
        <taxon>Pentapetalae</taxon>
        <taxon>rosids</taxon>
        <taxon>fabids</taxon>
        <taxon>Malpighiales</taxon>
        <taxon>Rhizophoraceae</taxon>
        <taxon>Rhizophora</taxon>
    </lineage>
</organism>
<proteinExistence type="predicted"/>
<evidence type="ECO:0000313" key="1">
    <source>
        <dbReference type="EMBL" id="MBX53134.1"/>
    </source>
</evidence>
<accession>A0A2P2PEI8</accession>